<dbReference type="GO" id="GO:0005737">
    <property type="term" value="C:cytoplasm"/>
    <property type="evidence" value="ECO:0007669"/>
    <property type="project" value="TreeGrafter"/>
</dbReference>
<evidence type="ECO:0000313" key="12">
    <source>
        <dbReference type="Proteomes" id="UP000807504"/>
    </source>
</evidence>
<gene>
    <name evidence="11" type="ORF">HNY73_010175</name>
</gene>
<reference evidence="11" key="1">
    <citation type="journal article" date="2020" name="bioRxiv">
        <title>Chromosome-level reference genome of the European wasp spider Argiope bruennichi: a resource for studies on range expansion and evolutionary adaptation.</title>
        <authorList>
            <person name="Sheffer M.M."/>
            <person name="Hoppe A."/>
            <person name="Krehenwinkel H."/>
            <person name="Uhl G."/>
            <person name="Kuss A.W."/>
            <person name="Jensen L."/>
            <person name="Jensen C."/>
            <person name="Gillespie R.G."/>
            <person name="Hoff K.J."/>
            <person name="Prost S."/>
        </authorList>
    </citation>
    <scope>NUCLEOTIDE SEQUENCE</scope>
</reference>
<keyword evidence="7" id="KW-0564">Palmitate</keyword>
<dbReference type="GO" id="GO:0001664">
    <property type="term" value="F:G protein-coupled receptor binding"/>
    <property type="evidence" value="ECO:0007669"/>
    <property type="project" value="TreeGrafter"/>
</dbReference>
<name>A0A8T0F0A1_ARGBR</name>
<reference evidence="11" key="2">
    <citation type="submission" date="2020-06" db="EMBL/GenBank/DDBJ databases">
        <authorList>
            <person name="Sheffer M."/>
        </authorList>
    </citation>
    <scope>NUCLEOTIDE SEQUENCE</scope>
</reference>
<dbReference type="PANTHER" id="PTHR10218">
    <property type="entry name" value="GTP-BINDING PROTEIN ALPHA SUBUNIT"/>
    <property type="match status" value="1"/>
</dbReference>
<evidence type="ECO:0000256" key="6">
    <source>
        <dbReference type="ARBA" id="ARBA00023134"/>
    </source>
</evidence>
<organism evidence="11 12">
    <name type="scientific">Argiope bruennichi</name>
    <name type="common">Wasp spider</name>
    <name type="synonym">Aranea bruennichi</name>
    <dbReference type="NCBI Taxonomy" id="94029"/>
    <lineage>
        <taxon>Eukaryota</taxon>
        <taxon>Metazoa</taxon>
        <taxon>Ecdysozoa</taxon>
        <taxon>Arthropoda</taxon>
        <taxon>Chelicerata</taxon>
        <taxon>Arachnida</taxon>
        <taxon>Araneae</taxon>
        <taxon>Araneomorphae</taxon>
        <taxon>Entelegynae</taxon>
        <taxon>Araneoidea</taxon>
        <taxon>Araneidae</taxon>
        <taxon>Argiope</taxon>
    </lineage>
</organism>
<evidence type="ECO:0000256" key="3">
    <source>
        <dbReference type="ARBA" id="ARBA00022723"/>
    </source>
</evidence>
<keyword evidence="9" id="KW-0449">Lipoprotein</keyword>
<dbReference type="Pfam" id="PF00503">
    <property type="entry name" value="G-alpha"/>
    <property type="match status" value="1"/>
</dbReference>
<dbReference type="GO" id="GO:0046872">
    <property type="term" value="F:metal ion binding"/>
    <property type="evidence" value="ECO:0007669"/>
    <property type="project" value="UniProtKB-KW"/>
</dbReference>
<evidence type="ECO:0000256" key="10">
    <source>
        <dbReference type="PIRSR" id="PIRSR601019-2"/>
    </source>
</evidence>
<keyword evidence="12" id="KW-1185">Reference proteome</keyword>
<dbReference type="Gene3D" id="1.10.400.10">
    <property type="entry name" value="GI Alpha 1, domain 2-like"/>
    <property type="match status" value="1"/>
</dbReference>
<keyword evidence="3 10" id="KW-0479">Metal-binding</keyword>
<accession>A0A8T0F0A1</accession>
<dbReference type="AlphaFoldDB" id="A0A8T0F0A1"/>
<dbReference type="CDD" id="cd00066">
    <property type="entry name" value="G-alpha"/>
    <property type="match status" value="1"/>
</dbReference>
<feature type="binding site" evidence="10">
    <location>
        <position position="48"/>
    </location>
    <ligand>
        <name>Mg(2+)</name>
        <dbReference type="ChEBI" id="CHEBI:18420"/>
    </ligand>
</feature>
<comment type="caution">
    <text evidence="11">The sequence shown here is derived from an EMBL/GenBank/DDBJ whole genome shotgun (WGS) entry which is preliminary data.</text>
</comment>
<evidence type="ECO:0000256" key="5">
    <source>
        <dbReference type="ARBA" id="ARBA00022842"/>
    </source>
</evidence>
<dbReference type="Proteomes" id="UP000807504">
    <property type="component" value="Unassembled WGS sequence"/>
</dbReference>
<comment type="similarity">
    <text evidence="1">Belongs to the G-alpha family. G(i/o/t/z) subfamily.</text>
</comment>
<dbReference type="PROSITE" id="PS51882">
    <property type="entry name" value="G_ALPHA"/>
    <property type="match status" value="1"/>
</dbReference>
<evidence type="ECO:0000256" key="9">
    <source>
        <dbReference type="ARBA" id="ARBA00023288"/>
    </source>
</evidence>
<keyword evidence="5 10" id="KW-0460">Magnesium</keyword>
<keyword evidence="6" id="KW-0342">GTP-binding</keyword>
<evidence type="ECO:0000256" key="1">
    <source>
        <dbReference type="ARBA" id="ARBA00006628"/>
    </source>
</evidence>
<dbReference type="FunFam" id="3.40.50.300:FF:003800">
    <property type="entry name" value="Guanine nucleotide-binding protein G(k) subunit alpha"/>
    <property type="match status" value="1"/>
</dbReference>
<dbReference type="PANTHER" id="PTHR10218:SF362">
    <property type="entry name" value="G PROTEIN ALPHA O SUBUNIT"/>
    <property type="match status" value="1"/>
</dbReference>
<keyword evidence="4" id="KW-0547">Nucleotide-binding</keyword>
<dbReference type="EMBL" id="JABXBU010000030">
    <property type="protein sequence ID" value="KAF8784507.1"/>
    <property type="molecule type" value="Genomic_DNA"/>
</dbReference>
<evidence type="ECO:0000256" key="4">
    <source>
        <dbReference type="ARBA" id="ARBA00022741"/>
    </source>
</evidence>
<dbReference type="SUPFAM" id="SSF52540">
    <property type="entry name" value="P-loop containing nucleoside triphosphate hydrolases"/>
    <property type="match status" value="1"/>
</dbReference>
<dbReference type="GO" id="GO:0007188">
    <property type="term" value="P:adenylate cyclase-modulating G protein-coupled receptor signaling pathway"/>
    <property type="evidence" value="ECO:0007669"/>
    <property type="project" value="TreeGrafter"/>
</dbReference>
<keyword evidence="2" id="KW-0519">Myristate</keyword>
<sequence length="350" mass="41138">MGCTFGCCVQEEVDDNYHENEEVVHTSEIQKVRDVRVAIFGTAGSGKSTIVKHMRLLNEGSFDELDQRQYKPVIYSNVIHSLLDIIEAMHEMNLDFENKARRKDHVIVDLVVKRHLEEKAYNLQVFEAMKRIWADGSIQATFARRNEYQLMDNVEYFFNDLDRLADDDYEPTDRDIVLTHIRTTGITRISIVFDDLRFELIDVAGHRAERRKWVNCFQNIDAMIYCCAISEFDQKLNEDNRTNRLEDSYALLNSLYQSRWLHNTVVIMFWTKKDLFDMKIKSAQSSTSTDGLTSFDDFVEEFEERCPFLYQEQVQCYFHVMSSIISDVHAVYDDVTDTILENNLNETRLF</sequence>
<dbReference type="GO" id="GO:0005834">
    <property type="term" value="C:heterotrimeric G-protein complex"/>
    <property type="evidence" value="ECO:0007669"/>
    <property type="project" value="TreeGrafter"/>
</dbReference>
<evidence type="ECO:0000256" key="8">
    <source>
        <dbReference type="ARBA" id="ARBA00023224"/>
    </source>
</evidence>
<dbReference type="InterPro" id="IPR027417">
    <property type="entry name" value="P-loop_NTPase"/>
</dbReference>
<dbReference type="GO" id="GO:0005525">
    <property type="term" value="F:GTP binding"/>
    <property type="evidence" value="ECO:0007669"/>
    <property type="project" value="UniProtKB-KW"/>
</dbReference>
<evidence type="ECO:0000256" key="2">
    <source>
        <dbReference type="ARBA" id="ARBA00022707"/>
    </source>
</evidence>
<dbReference type="InterPro" id="IPR011025">
    <property type="entry name" value="GproteinA_insert"/>
</dbReference>
<dbReference type="SMART" id="SM00275">
    <property type="entry name" value="G_alpha"/>
    <property type="match status" value="1"/>
</dbReference>
<dbReference type="Gene3D" id="3.40.50.300">
    <property type="entry name" value="P-loop containing nucleotide triphosphate hydrolases"/>
    <property type="match status" value="1"/>
</dbReference>
<dbReference type="GO" id="GO:0031683">
    <property type="term" value="F:G-protein beta/gamma-subunit complex binding"/>
    <property type="evidence" value="ECO:0007669"/>
    <property type="project" value="InterPro"/>
</dbReference>
<feature type="binding site" evidence="10">
    <location>
        <position position="183"/>
    </location>
    <ligand>
        <name>Mg(2+)</name>
        <dbReference type="ChEBI" id="CHEBI:18420"/>
    </ligand>
</feature>
<protein>
    <submittedName>
        <fullName evidence="11">Guanine nucleotide-binding protein G(O) like protein</fullName>
    </submittedName>
</protein>
<proteinExistence type="inferred from homology"/>
<evidence type="ECO:0000313" key="11">
    <source>
        <dbReference type="EMBL" id="KAF8784507.1"/>
    </source>
</evidence>
<keyword evidence="8" id="KW-0807">Transducer</keyword>
<dbReference type="PRINTS" id="PR00318">
    <property type="entry name" value="GPROTEINA"/>
</dbReference>
<dbReference type="SUPFAM" id="SSF47895">
    <property type="entry name" value="Transducin (alpha subunit), insertion domain"/>
    <property type="match status" value="1"/>
</dbReference>
<dbReference type="GO" id="GO:0003924">
    <property type="term" value="F:GTPase activity"/>
    <property type="evidence" value="ECO:0007669"/>
    <property type="project" value="InterPro"/>
</dbReference>
<evidence type="ECO:0000256" key="7">
    <source>
        <dbReference type="ARBA" id="ARBA00023139"/>
    </source>
</evidence>
<dbReference type="InterPro" id="IPR001019">
    <property type="entry name" value="Gprotein_alpha_su"/>
</dbReference>